<comment type="caution">
    <text evidence="1">The sequence shown here is derived from an EMBL/GenBank/DDBJ whole genome shotgun (WGS) entry which is preliminary data.</text>
</comment>
<protein>
    <recommendedName>
        <fullName evidence="3">Sel1 repeat family protein</fullName>
    </recommendedName>
</protein>
<dbReference type="InterPro" id="IPR011990">
    <property type="entry name" value="TPR-like_helical_dom_sf"/>
</dbReference>
<keyword evidence="2" id="KW-1185">Reference proteome</keyword>
<dbReference type="Gene3D" id="1.25.40.10">
    <property type="entry name" value="Tetratricopeptide repeat domain"/>
    <property type="match status" value="1"/>
</dbReference>
<dbReference type="Proteomes" id="UP000449678">
    <property type="component" value="Unassembled WGS sequence"/>
</dbReference>
<evidence type="ECO:0000313" key="2">
    <source>
        <dbReference type="Proteomes" id="UP000449678"/>
    </source>
</evidence>
<proteinExistence type="predicted"/>
<reference evidence="1 2" key="1">
    <citation type="submission" date="2019-12" db="EMBL/GenBank/DDBJ databases">
        <title>Novel species isolated from a subtropical stream in China.</title>
        <authorList>
            <person name="Lu H."/>
        </authorList>
    </citation>
    <scope>NUCLEOTIDE SEQUENCE [LARGE SCALE GENOMIC DNA]</scope>
    <source>
        <strain evidence="1 2">FT94W</strain>
    </source>
</reference>
<evidence type="ECO:0008006" key="3">
    <source>
        <dbReference type="Google" id="ProtNLM"/>
    </source>
</evidence>
<dbReference type="RefSeq" id="WP_160990298.1">
    <property type="nucleotide sequence ID" value="NZ_WWCO01000006.1"/>
</dbReference>
<accession>A0ABW9V820</accession>
<name>A0ABW9V820_9BURK</name>
<sequence>MQKRGYTTPTEYFTMSLRELSERAKNKDVFALLQLGEQYWKESDELADDPAFDRSVSPVENARKYMSDAVAQGHSRAATIVSAMYEEQGQELEAYAWTLVSQSVMDRSLSEKATSYEQKFTKQQRDAAEEIASKEYAKIVKEMLTRFKVT</sequence>
<gene>
    <name evidence="1" type="ORF">GTP38_11280</name>
</gene>
<dbReference type="EMBL" id="WWCO01000006">
    <property type="protein sequence ID" value="MYM34920.1"/>
    <property type="molecule type" value="Genomic_DNA"/>
</dbReference>
<evidence type="ECO:0000313" key="1">
    <source>
        <dbReference type="EMBL" id="MYM34920.1"/>
    </source>
</evidence>
<organism evidence="1 2">
    <name type="scientific">Duganella lactea</name>
    <dbReference type="NCBI Taxonomy" id="2692173"/>
    <lineage>
        <taxon>Bacteria</taxon>
        <taxon>Pseudomonadati</taxon>
        <taxon>Pseudomonadota</taxon>
        <taxon>Betaproteobacteria</taxon>
        <taxon>Burkholderiales</taxon>
        <taxon>Oxalobacteraceae</taxon>
        <taxon>Telluria group</taxon>
        <taxon>Duganella</taxon>
    </lineage>
</organism>